<dbReference type="InterPro" id="IPR036415">
    <property type="entry name" value="Lamin_tail_dom_sf"/>
</dbReference>
<dbReference type="InterPro" id="IPR001322">
    <property type="entry name" value="Lamin_tail_dom"/>
</dbReference>
<organism evidence="2 3">
    <name type="scientific">Pseudoalteromonas rubra</name>
    <dbReference type="NCBI Taxonomy" id="43658"/>
    <lineage>
        <taxon>Bacteria</taxon>
        <taxon>Pseudomonadati</taxon>
        <taxon>Pseudomonadota</taxon>
        <taxon>Gammaproteobacteria</taxon>
        <taxon>Alteromonadales</taxon>
        <taxon>Pseudoalteromonadaceae</taxon>
        <taxon>Pseudoalteromonas</taxon>
    </lineage>
</organism>
<accession>A0A4Q7DY60</accession>
<feature type="domain" description="LTD" evidence="1">
    <location>
        <begin position="166"/>
        <end position="278"/>
    </location>
</feature>
<name>A0A4Q7DY60_9GAMM</name>
<dbReference type="Proteomes" id="UP000292345">
    <property type="component" value="Unassembled WGS sequence"/>
</dbReference>
<dbReference type="SUPFAM" id="SSF74853">
    <property type="entry name" value="Lamin A/C globular tail domain"/>
    <property type="match status" value="2"/>
</dbReference>
<comment type="caution">
    <text evidence="2">The sequence shown here is derived from an EMBL/GenBank/DDBJ whole genome shotgun (WGS) entry which is preliminary data.</text>
</comment>
<evidence type="ECO:0000313" key="3">
    <source>
        <dbReference type="Proteomes" id="UP000292345"/>
    </source>
</evidence>
<reference evidence="2 3" key="1">
    <citation type="submission" date="2018-01" db="EMBL/GenBank/DDBJ databases">
        <title>Co-occurrence of chitin degradation, pigmentation and bioactivity in marine Pseudoalteromonas.</title>
        <authorList>
            <person name="Paulsen S."/>
            <person name="Gram L."/>
            <person name="Machado H."/>
        </authorList>
    </citation>
    <scope>NUCLEOTIDE SEQUENCE [LARGE SCALE GENOMIC DNA]</scope>
    <source>
        <strain evidence="2 3">S1946</strain>
    </source>
</reference>
<gene>
    <name evidence="2" type="ORF">C3B51_23045</name>
</gene>
<dbReference type="PROSITE" id="PS51841">
    <property type="entry name" value="LTD"/>
    <property type="match status" value="1"/>
</dbReference>
<protein>
    <recommendedName>
        <fullName evidence="1">LTD domain-containing protein</fullName>
    </recommendedName>
</protein>
<dbReference type="EMBL" id="PPUZ01000143">
    <property type="protein sequence ID" value="RZM70315.1"/>
    <property type="molecule type" value="Genomic_DNA"/>
</dbReference>
<proteinExistence type="predicted"/>
<evidence type="ECO:0000259" key="1">
    <source>
        <dbReference type="PROSITE" id="PS51841"/>
    </source>
</evidence>
<sequence>MSMDAISKMSLIELSRHFAYLQNSELCWQRLEHLILQQCKDNFVQATQSGQEVDAMSVWWQTCFELLSPHQIQICHVNYRDEYLELFNRGPAIIDLHGWKLCAGDRGQSLVFPRRTLIYPKEKLTIATSGHSSAPNFASTRPIWNNEGDCATLLDPTWAEISCWKYGTAAHSEVAISQVYYIRAKQKDHCDEYIEIANLGSAWIDLSGWCIQGDKSQHFEFHSGAVLRPQGMVRVYTNVHSPQTGGFSFNSNQALWPQEGGQARLLDYRNRQVSEFNW</sequence>
<dbReference type="Pfam" id="PF00932">
    <property type="entry name" value="LTD"/>
    <property type="match status" value="2"/>
</dbReference>
<dbReference type="Gene3D" id="2.60.40.1260">
    <property type="entry name" value="Lamin Tail domain"/>
    <property type="match status" value="2"/>
</dbReference>
<evidence type="ECO:0000313" key="2">
    <source>
        <dbReference type="EMBL" id="RZM70315.1"/>
    </source>
</evidence>
<dbReference type="AlphaFoldDB" id="A0A4Q7DY60"/>